<accession>A0A9N9AIK4</accession>
<dbReference type="Proteomes" id="UP000789405">
    <property type="component" value="Unassembled WGS sequence"/>
</dbReference>
<sequence length="197" mass="23098">MSEEPQKINRPPFPPRSLNFSEIVNESLRKYKTGKSSKTPNAYLLYRKEYTATFKSSNLGHISTLSSEAWNSEPHEIKLAYKKYAEQINEIVRKEMPYCFVASKADRSLENSDDDFETVNQSNQMNRNQIIMSNQITRSNTNTNEVTIVVVPHTNYRMKLQNLYWFNRLTSHTIIARIDSSKTFAKDEALWEEYEHE</sequence>
<reference evidence="1" key="1">
    <citation type="submission" date="2021-06" db="EMBL/GenBank/DDBJ databases">
        <authorList>
            <person name="Kallberg Y."/>
            <person name="Tangrot J."/>
            <person name="Rosling A."/>
        </authorList>
    </citation>
    <scope>NUCLEOTIDE SEQUENCE</scope>
    <source>
        <strain evidence="1">MA453B</strain>
    </source>
</reference>
<protein>
    <submittedName>
        <fullName evidence="1">9291_t:CDS:1</fullName>
    </submittedName>
</protein>
<dbReference type="EMBL" id="CAJVPY010001634">
    <property type="protein sequence ID" value="CAG8530273.1"/>
    <property type="molecule type" value="Genomic_DNA"/>
</dbReference>
<organism evidence="1 2">
    <name type="scientific">Dentiscutata erythropus</name>
    <dbReference type="NCBI Taxonomy" id="1348616"/>
    <lineage>
        <taxon>Eukaryota</taxon>
        <taxon>Fungi</taxon>
        <taxon>Fungi incertae sedis</taxon>
        <taxon>Mucoromycota</taxon>
        <taxon>Glomeromycotina</taxon>
        <taxon>Glomeromycetes</taxon>
        <taxon>Diversisporales</taxon>
        <taxon>Gigasporaceae</taxon>
        <taxon>Dentiscutata</taxon>
    </lineage>
</organism>
<evidence type="ECO:0000313" key="1">
    <source>
        <dbReference type="EMBL" id="CAG8530273.1"/>
    </source>
</evidence>
<dbReference type="OrthoDB" id="2416145at2759"/>
<dbReference type="Gene3D" id="1.10.30.10">
    <property type="entry name" value="High mobility group box domain"/>
    <property type="match status" value="1"/>
</dbReference>
<keyword evidence="2" id="KW-1185">Reference proteome</keyword>
<proteinExistence type="predicted"/>
<comment type="caution">
    <text evidence="1">The sequence shown here is derived from an EMBL/GenBank/DDBJ whole genome shotgun (WGS) entry which is preliminary data.</text>
</comment>
<dbReference type="InterPro" id="IPR036910">
    <property type="entry name" value="HMG_box_dom_sf"/>
</dbReference>
<dbReference type="SUPFAM" id="SSF47095">
    <property type="entry name" value="HMG-box"/>
    <property type="match status" value="1"/>
</dbReference>
<dbReference type="AlphaFoldDB" id="A0A9N9AIK4"/>
<gene>
    <name evidence="1" type="ORF">DERYTH_LOCUS4309</name>
</gene>
<name>A0A9N9AIK4_9GLOM</name>
<evidence type="ECO:0000313" key="2">
    <source>
        <dbReference type="Proteomes" id="UP000789405"/>
    </source>
</evidence>